<gene>
    <name evidence="2" type="primary">casA</name>
    <name evidence="2" type="ORF">KO481_16670</name>
</gene>
<protein>
    <submittedName>
        <fullName evidence="2">Type I-E CRISPR-associated protein Cse1/CasA</fullName>
    </submittedName>
</protein>
<organism evidence="2 3">
    <name type="scientific">Nocardia albiluteola</name>
    <dbReference type="NCBI Taxonomy" id="2842303"/>
    <lineage>
        <taxon>Bacteria</taxon>
        <taxon>Bacillati</taxon>
        <taxon>Actinomycetota</taxon>
        <taxon>Actinomycetes</taxon>
        <taxon>Mycobacteriales</taxon>
        <taxon>Nocardiaceae</taxon>
        <taxon>Nocardia</taxon>
    </lineage>
</organism>
<accession>A0ABS6AYN0</accession>
<dbReference type="InterPro" id="IPR013381">
    <property type="entry name" value="CRISPR-assoc_prot_Cse1"/>
</dbReference>
<dbReference type="Pfam" id="PF09481">
    <property type="entry name" value="CRISPR_Cse1"/>
    <property type="match status" value="1"/>
</dbReference>
<evidence type="ECO:0000313" key="3">
    <source>
        <dbReference type="Proteomes" id="UP000733379"/>
    </source>
</evidence>
<sequence>MTTGDVRIVPVVPLRWTAAGSVGVELPSQRLIPDPGETRHQPRDAAGLWDIFAAAHVIEDIVIDPPPVAAGMWRLLTVIAARVTGLDEPDDRRPARWLARRNKILGAGEFDRAAVDEYFGARYATRFDLFDTERPWLQDPRLAQQCAAVSGLNKLVLGRPAGNNQPWMEHHSDRAPIPLTPAEAARHLIGQLYYGAPGQCTPRTVGDRKAGNGFTAPLRGLVSYHPIGANLFESLIASIPYPQGRDEAWDKAAWELDELPDPLQAPPPVSGVGGLLAGRFRHAVLLVPSRDRETVTDAYLTWAWRLPHGPAEDPFLIYQISQKGEVYPRPAVAQRALWRDLDGLLLKDVGIARRKRPAIFDQADRLPEDVLTRLRVRAFGFDQDRTQVNDWQWYSAETPPILGRWTEAAAMAGISRTREVAEQVERDLTSALRTVWTAINDPSNGAGRPARKEKDIKPGPWPALASSRYWHAAEPVFWRRVQHNQFTDPAKEFVALAAGIYDTVTDAARSPRARRAIENNRGSIYRAARTQDNHHGQ</sequence>
<comment type="caution">
    <text evidence="2">The sequence shown here is derived from an EMBL/GenBank/DDBJ whole genome shotgun (WGS) entry which is preliminary data.</text>
</comment>
<feature type="region of interest" description="Disordered" evidence="1">
    <location>
        <begin position="439"/>
        <end position="458"/>
    </location>
</feature>
<dbReference type="NCBIfam" id="TIGR02547">
    <property type="entry name" value="casA_cse1"/>
    <property type="match status" value="1"/>
</dbReference>
<dbReference type="EMBL" id="JAHKNI010000005">
    <property type="protein sequence ID" value="MBU3063156.1"/>
    <property type="molecule type" value="Genomic_DNA"/>
</dbReference>
<evidence type="ECO:0000256" key="1">
    <source>
        <dbReference type="SAM" id="MobiDB-lite"/>
    </source>
</evidence>
<name>A0ABS6AYN0_9NOCA</name>
<dbReference type="RefSeq" id="WP_215918075.1">
    <property type="nucleotide sequence ID" value="NZ_JAHKNI010000005.1"/>
</dbReference>
<reference evidence="2 3" key="1">
    <citation type="submission" date="2021-06" db="EMBL/GenBank/DDBJ databases">
        <title>Actinomycetes sequencing.</title>
        <authorList>
            <person name="Shan Q."/>
        </authorList>
    </citation>
    <scope>NUCLEOTIDE SEQUENCE [LARGE SCALE GENOMIC DNA]</scope>
    <source>
        <strain evidence="2 3">NEAU-G5</strain>
    </source>
</reference>
<evidence type="ECO:0000313" key="2">
    <source>
        <dbReference type="EMBL" id="MBU3063156.1"/>
    </source>
</evidence>
<dbReference type="Proteomes" id="UP000733379">
    <property type="component" value="Unassembled WGS sequence"/>
</dbReference>
<proteinExistence type="predicted"/>
<keyword evidence="3" id="KW-1185">Reference proteome</keyword>